<dbReference type="PROSITE" id="PS00892">
    <property type="entry name" value="HIT_1"/>
    <property type="match status" value="1"/>
</dbReference>
<keyword evidence="4" id="KW-1185">Reference proteome</keyword>
<proteinExistence type="predicted"/>
<dbReference type="InterPro" id="IPR019808">
    <property type="entry name" value="Histidine_triad_CS"/>
</dbReference>
<dbReference type="Gene3D" id="3.30.428.10">
    <property type="entry name" value="HIT-like"/>
    <property type="match status" value="1"/>
</dbReference>
<evidence type="ECO:0000313" key="3">
    <source>
        <dbReference type="EMBL" id="AMV67833.1"/>
    </source>
</evidence>
<feature type="short sequence motif" description="Histidine triad motif" evidence="1">
    <location>
        <begin position="133"/>
        <end position="137"/>
    </location>
</feature>
<evidence type="ECO:0000259" key="2">
    <source>
        <dbReference type="PROSITE" id="PS51084"/>
    </source>
</evidence>
<dbReference type="PROSITE" id="PS51084">
    <property type="entry name" value="HIT_2"/>
    <property type="match status" value="1"/>
</dbReference>
<dbReference type="PANTHER" id="PTHR46648:SF1">
    <property type="entry name" value="ADENOSINE 5'-MONOPHOSPHORAMIDASE HNT1"/>
    <property type="match status" value="1"/>
</dbReference>
<dbReference type="Proteomes" id="UP000076244">
    <property type="component" value="Chromosome"/>
</dbReference>
<accession>A0ABN4NEK3</accession>
<dbReference type="SUPFAM" id="SSF54197">
    <property type="entry name" value="HIT-like"/>
    <property type="match status" value="1"/>
</dbReference>
<dbReference type="InterPro" id="IPR001310">
    <property type="entry name" value="Histidine_triad_HIT"/>
</dbReference>
<dbReference type="EMBL" id="CP012288">
    <property type="protein sequence ID" value="AMV67833.1"/>
    <property type="molecule type" value="Genomic_DNA"/>
</dbReference>
<reference evidence="3 4" key="1">
    <citation type="journal article" date="2016" name="PLoS ONE">
        <title>The Identification of Novel Diagnostic Marker Genes for the Detection of Beer Spoiling Pediococcus damnosus Strains Using the BlAst Diagnostic Gene findEr.</title>
        <authorList>
            <person name="Behr J."/>
            <person name="Geissler A.J."/>
            <person name="Schmid J."/>
            <person name="Zehe A."/>
            <person name="Vogel R.F."/>
        </authorList>
    </citation>
    <scope>NUCLEOTIDE SEQUENCE [LARGE SCALE GENOMIC DNA]</scope>
    <source>
        <strain evidence="3 4">TMW 2.1535</strain>
    </source>
</reference>
<name>A0ABN4NEK3_9LACO</name>
<evidence type="ECO:0000313" key="4">
    <source>
        <dbReference type="Proteomes" id="UP000076244"/>
    </source>
</evidence>
<dbReference type="InterPro" id="IPR011146">
    <property type="entry name" value="HIT-like"/>
</dbReference>
<dbReference type="PANTHER" id="PTHR46648">
    <property type="entry name" value="HIT FAMILY PROTEIN 1"/>
    <property type="match status" value="1"/>
</dbReference>
<evidence type="ECO:0000256" key="1">
    <source>
        <dbReference type="PROSITE-ProRule" id="PRU00464"/>
    </source>
</evidence>
<dbReference type="InterPro" id="IPR036265">
    <property type="entry name" value="HIT-like_sf"/>
</dbReference>
<feature type="domain" description="HIT" evidence="2">
    <location>
        <begin position="40"/>
        <end position="150"/>
    </location>
</feature>
<sequence length="177" mass="20059">MISQAEAVKLFGLLQNIVIMRLTNKKEVMNMTNQRDASCIFCKIIDGEVPSHTIYEDENIKAFLDTSQTTPGHTLVVPKTHVKDIFAYDPELASKTFAKIPMIAQAIKAMDPKIIGMNIVNNNGTVASQSVFHSHFHLIPRYSEQDDFKIIFGDNTEKYSEDQLNQIQDKIKSKLEK</sequence>
<dbReference type="CDD" id="cd01277">
    <property type="entry name" value="HINT_subgroup"/>
    <property type="match status" value="1"/>
</dbReference>
<organism evidence="3 4">
    <name type="scientific">Pediococcus damnosus</name>
    <dbReference type="NCBI Taxonomy" id="51663"/>
    <lineage>
        <taxon>Bacteria</taxon>
        <taxon>Bacillati</taxon>
        <taxon>Bacillota</taxon>
        <taxon>Bacilli</taxon>
        <taxon>Lactobacillales</taxon>
        <taxon>Lactobacillaceae</taxon>
        <taxon>Pediococcus</taxon>
    </lineage>
</organism>
<dbReference type="InterPro" id="IPR039384">
    <property type="entry name" value="HINT"/>
</dbReference>
<gene>
    <name evidence="3" type="ORF">ADU72_1912</name>
</gene>
<dbReference type="Pfam" id="PF01230">
    <property type="entry name" value="HIT"/>
    <property type="match status" value="1"/>
</dbReference>
<protein>
    <submittedName>
        <fullName evidence="3">Histidine triad (HIT) nucleotide-binding protein</fullName>
    </submittedName>
</protein>
<dbReference type="PRINTS" id="PR00332">
    <property type="entry name" value="HISTRIAD"/>
</dbReference>